<dbReference type="EMBL" id="JNAX01000013">
    <property type="protein sequence ID" value="KGG20171.1"/>
    <property type="molecule type" value="Genomic_DNA"/>
</dbReference>
<dbReference type="Proteomes" id="UP000030392">
    <property type="component" value="Unassembled WGS sequence"/>
</dbReference>
<accession>A0A0A2C1F5</accession>
<keyword evidence="1" id="KW-1133">Transmembrane helix</keyword>
<feature type="transmembrane region" description="Helical" evidence="1">
    <location>
        <begin position="6"/>
        <end position="24"/>
    </location>
</feature>
<evidence type="ECO:0000313" key="3">
    <source>
        <dbReference type="Proteomes" id="UP000030392"/>
    </source>
</evidence>
<gene>
    <name evidence="2" type="ORF">EV03_1372</name>
</gene>
<evidence type="ECO:0000313" key="2">
    <source>
        <dbReference type="EMBL" id="KGG20171.1"/>
    </source>
</evidence>
<name>A0A0A2C1F5_PROMR</name>
<comment type="caution">
    <text evidence="2">The sequence shown here is derived from an EMBL/GenBank/DDBJ whole genome shotgun (WGS) entry which is preliminary data.</text>
</comment>
<proteinExistence type="predicted"/>
<organism evidence="2 3">
    <name type="scientific">Prochlorococcus marinus str. PAC1</name>
    <dbReference type="NCBI Taxonomy" id="59924"/>
    <lineage>
        <taxon>Bacteria</taxon>
        <taxon>Bacillati</taxon>
        <taxon>Cyanobacteriota</taxon>
        <taxon>Cyanophyceae</taxon>
        <taxon>Synechococcales</taxon>
        <taxon>Prochlorococcaceae</taxon>
        <taxon>Prochlorococcus</taxon>
    </lineage>
</organism>
<protein>
    <submittedName>
        <fullName evidence="2">Uncharacterized protein</fullName>
    </submittedName>
</protein>
<keyword evidence="1" id="KW-0472">Membrane</keyword>
<keyword evidence="1" id="KW-0812">Transmembrane</keyword>
<dbReference type="AlphaFoldDB" id="A0A0A2C1F5"/>
<dbReference type="RefSeq" id="WP_011295145.1">
    <property type="nucleotide sequence ID" value="NZ_CP138967.1"/>
</dbReference>
<evidence type="ECO:0000256" key="1">
    <source>
        <dbReference type="SAM" id="Phobius"/>
    </source>
</evidence>
<reference evidence="3" key="1">
    <citation type="journal article" date="2014" name="Sci. Data">
        <title>Genomes of diverse isolates of the marine cyanobacterium Prochlorococcus.</title>
        <authorList>
            <person name="Biller S."/>
            <person name="Berube P."/>
            <person name="Thompson J."/>
            <person name="Kelly L."/>
            <person name="Roggensack S."/>
            <person name="Awad L."/>
            <person name="Roache-Johnson K."/>
            <person name="Ding H."/>
            <person name="Giovannoni S.J."/>
            <person name="Moore L.R."/>
            <person name="Chisholm S.W."/>
        </authorList>
    </citation>
    <scope>NUCLEOTIDE SEQUENCE [LARGE SCALE GENOMIC DNA]</scope>
    <source>
        <strain evidence="3">PAC1</strain>
    </source>
</reference>
<sequence length="46" mass="5134">MDEISQWGIAALIGISIAAFLAWFNKSGSDFKDGFEPKSERTKKKN</sequence>